<dbReference type="Pfam" id="PF02661">
    <property type="entry name" value="Fic"/>
    <property type="match status" value="1"/>
</dbReference>
<proteinExistence type="predicted"/>
<evidence type="ECO:0000259" key="1">
    <source>
        <dbReference type="PROSITE" id="PS51459"/>
    </source>
</evidence>
<reference evidence="2 3" key="1">
    <citation type="submission" date="2018-08" db="EMBL/GenBank/DDBJ databases">
        <title>A genome reference for cultivated species of the human gut microbiota.</title>
        <authorList>
            <person name="Zou Y."/>
            <person name="Xue W."/>
            <person name="Luo G."/>
        </authorList>
    </citation>
    <scope>NUCLEOTIDE SEQUENCE [LARGE SCALE GENOMIC DNA]</scope>
    <source>
        <strain evidence="2 3">AF22-10AC</strain>
    </source>
</reference>
<dbReference type="Proteomes" id="UP000285274">
    <property type="component" value="Unassembled WGS sequence"/>
</dbReference>
<dbReference type="RefSeq" id="WP_118320441.1">
    <property type="nucleotide sequence ID" value="NZ_QRVM01000050.1"/>
</dbReference>
<dbReference type="InterPro" id="IPR003812">
    <property type="entry name" value="Fido"/>
</dbReference>
<name>A0A412IXL8_9FIRM</name>
<dbReference type="EMBL" id="QRVM01000050">
    <property type="protein sequence ID" value="RGS44931.1"/>
    <property type="molecule type" value="Genomic_DNA"/>
</dbReference>
<gene>
    <name evidence="2" type="ORF">DWX92_09490</name>
</gene>
<dbReference type="InterPro" id="IPR011204">
    <property type="entry name" value="Virulence_RhuM-like"/>
</dbReference>
<dbReference type="SUPFAM" id="SSF140931">
    <property type="entry name" value="Fic-like"/>
    <property type="match status" value="1"/>
</dbReference>
<dbReference type="InterPro" id="IPR036597">
    <property type="entry name" value="Fido-like_dom_sf"/>
</dbReference>
<dbReference type="InterPro" id="IPR053737">
    <property type="entry name" value="Type_II_TA_Toxin"/>
</dbReference>
<accession>A0A412IXL8</accession>
<evidence type="ECO:0000313" key="3">
    <source>
        <dbReference type="Proteomes" id="UP000285274"/>
    </source>
</evidence>
<dbReference type="PROSITE" id="PS51459">
    <property type="entry name" value="FIDO"/>
    <property type="match status" value="1"/>
</dbReference>
<sequence>MNNEIIKFNNGNLELDVTVTPDKDTVWLTVDQLCTLFNKNKSTISRHIKNIFNEGELDEISSVAKNATQLKRYDPRTGKDRISNVEINYYNLDVIISVGYRVKSQNGIIFRKWATSILKDYMIKGFAVNEKRLEALDKTIQIQSRMLASALNIEEKEVLNVIEAYSNALTLLDDYDHGTIPKPDGIASIYCLSYEECRSLIDSMKYGNFSSVFGVEKELGKLNGIIAAVYQNVFGTELYPSIEEKAANLLYFLIKDHPFVDGCKRIGASIFLEFLNKNKHLIIDVKQIISDSALVAITLMIAQSRPEEKETMVNLVMNFLKCEFCVN</sequence>
<comment type="caution">
    <text evidence="2">The sequence shown here is derived from an EMBL/GenBank/DDBJ whole genome shotgun (WGS) entry which is preliminary data.</text>
</comment>
<protein>
    <submittedName>
        <fullName evidence="2">Phosphoribosylaminoimidazolesuccinocarboxamide synthase</fullName>
    </submittedName>
</protein>
<dbReference type="Gene3D" id="1.20.120.1870">
    <property type="entry name" value="Fic/DOC protein, Fido domain"/>
    <property type="match status" value="1"/>
</dbReference>
<dbReference type="PANTHER" id="PTHR35810">
    <property type="entry name" value="CYTOPLASMIC PROTEIN-RELATED"/>
    <property type="match status" value="1"/>
</dbReference>
<feature type="domain" description="Fido" evidence="1">
    <location>
        <begin position="192"/>
        <end position="318"/>
    </location>
</feature>
<dbReference type="Pfam" id="PF13310">
    <property type="entry name" value="Virulence_RhuM"/>
    <property type="match status" value="1"/>
</dbReference>
<organism evidence="2 3">
    <name type="scientific">Holdemanella biformis</name>
    <dbReference type="NCBI Taxonomy" id="1735"/>
    <lineage>
        <taxon>Bacteria</taxon>
        <taxon>Bacillati</taxon>
        <taxon>Bacillota</taxon>
        <taxon>Erysipelotrichia</taxon>
        <taxon>Erysipelotrichales</taxon>
        <taxon>Erysipelotrichaceae</taxon>
        <taxon>Holdemanella</taxon>
    </lineage>
</organism>
<dbReference type="PANTHER" id="PTHR35810:SF1">
    <property type="entry name" value="CYTOPLASMIC PROTEIN"/>
    <property type="match status" value="1"/>
</dbReference>
<dbReference type="AlphaFoldDB" id="A0A412IXL8"/>
<evidence type="ECO:0000313" key="2">
    <source>
        <dbReference type="EMBL" id="RGS44931.1"/>
    </source>
</evidence>